<proteinExistence type="predicted"/>
<name>A0A6P1PVX3_9GAMM</name>
<dbReference type="InterPro" id="IPR009954">
    <property type="entry name" value="DUF1482"/>
</dbReference>
<accession>A0A6P1PVX3</accession>
<evidence type="ECO:0008006" key="3">
    <source>
        <dbReference type="Google" id="ProtNLM"/>
    </source>
</evidence>
<organism evidence="1 2">
    <name type="scientific">Mixta intestinalis</name>
    <dbReference type="NCBI Taxonomy" id="1615494"/>
    <lineage>
        <taxon>Bacteria</taxon>
        <taxon>Pseudomonadati</taxon>
        <taxon>Pseudomonadota</taxon>
        <taxon>Gammaproteobacteria</taxon>
        <taxon>Enterobacterales</taxon>
        <taxon>Erwiniaceae</taxon>
        <taxon>Mixta</taxon>
    </lineage>
</organism>
<dbReference type="AlphaFoldDB" id="A0A6P1PVX3"/>
<keyword evidence="2" id="KW-1185">Reference proteome</keyword>
<dbReference type="Proteomes" id="UP000464053">
    <property type="component" value="Chromosome"/>
</dbReference>
<evidence type="ECO:0000313" key="1">
    <source>
        <dbReference type="EMBL" id="QHM70680.1"/>
    </source>
</evidence>
<dbReference type="OrthoDB" id="6555945at2"/>
<reference evidence="1 2" key="1">
    <citation type="submission" date="2018-03" db="EMBL/GenBank/DDBJ databases">
        <title>Pantoea intestinalis SRCM103226 isolated form the mealworm.</title>
        <authorList>
            <person name="Jeong D.-Y."/>
            <person name="Kim J.W."/>
        </authorList>
    </citation>
    <scope>NUCLEOTIDE SEQUENCE [LARGE SCALE GENOMIC DNA]</scope>
    <source>
        <strain evidence="1 2">SRCM103226</strain>
    </source>
</reference>
<gene>
    <name evidence="1" type="ORF">C7M51_00958</name>
</gene>
<evidence type="ECO:0000313" key="2">
    <source>
        <dbReference type="Proteomes" id="UP000464053"/>
    </source>
</evidence>
<protein>
    <recommendedName>
        <fullName evidence="3">DUF1482 domain-containing protein</fullName>
    </recommendedName>
</protein>
<dbReference type="RefSeq" id="WP_160620739.1">
    <property type="nucleotide sequence ID" value="NZ_CP028271.1"/>
</dbReference>
<dbReference type="EMBL" id="CP028271">
    <property type="protein sequence ID" value="QHM70680.1"/>
    <property type="molecule type" value="Genomic_DNA"/>
</dbReference>
<dbReference type="Pfam" id="PF07358">
    <property type="entry name" value="DUF1482"/>
    <property type="match status" value="1"/>
</dbReference>
<dbReference type="KEGG" id="mint:C7M51_00958"/>
<sequence length="57" mass="6769">MQQLLFALVVTVCPAHETCKDVIYEIYDSKQECEKVIYERRIFNGNCYEVESIIHQK</sequence>